<feature type="compositionally biased region" description="Polar residues" evidence="6">
    <location>
        <begin position="155"/>
        <end position="169"/>
    </location>
</feature>
<feature type="region of interest" description="Disordered" evidence="6">
    <location>
        <begin position="155"/>
        <end position="176"/>
    </location>
</feature>
<dbReference type="InterPro" id="IPR038441">
    <property type="entry name" value="THAP_Znf_sf"/>
</dbReference>
<dbReference type="PANTHER" id="PTHR46927">
    <property type="entry name" value="AGAP005574-PA"/>
    <property type="match status" value="1"/>
</dbReference>
<evidence type="ECO:0000256" key="5">
    <source>
        <dbReference type="PROSITE-ProRule" id="PRU00309"/>
    </source>
</evidence>
<evidence type="ECO:0000256" key="4">
    <source>
        <dbReference type="ARBA" id="ARBA00023125"/>
    </source>
</evidence>
<dbReference type="InterPro" id="IPR006612">
    <property type="entry name" value="THAP_Znf"/>
</dbReference>
<proteinExistence type="evidence at transcript level"/>
<keyword evidence="3" id="KW-0862">Zinc</keyword>
<dbReference type="GO" id="GO:0003677">
    <property type="term" value="F:DNA binding"/>
    <property type="evidence" value="ECO:0007669"/>
    <property type="project" value="UniProtKB-UniRule"/>
</dbReference>
<keyword evidence="4 5" id="KW-0238">DNA-binding</keyword>
<dbReference type="SMART" id="SM00692">
    <property type="entry name" value="DM3"/>
    <property type="match status" value="1"/>
</dbReference>
<sequence length="213" mass="23759">MPRCSAKYCRSHSFYKEPGVSFHAFPKDPGLREKWLEAVGRGSDWQPKKWGQICSKHFRPEDFDRTSLVCVRLRERVVPSVFNQEWIERVKPSPPANCMDSCTAEGVSVPHPLQIEYAELPGSDRHLYARIQEGIPGAGTPAEAGVETGVTEQFPTHSNLHESPSSSRDLSIFDGTQREAEAVAEAQAFRKAPFFKTFDESGAKKPSPLEAQA</sequence>
<name>A0A0K8RG12_IXORI</name>
<evidence type="ECO:0000256" key="1">
    <source>
        <dbReference type="ARBA" id="ARBA00022723"/>
    </source>
</evidence>
<evidence type="ECO:0000256" key="3">
    <source>
        <dbReference type="ARBA" id="ARBA00022833"/>
    </source>
</evidence>
<organism evidence="8">
    <name type="scientific">Ixodes ricinus</name>
    <name type="common">Common tick</name>
    <name type="synonym">Acarus ricinus</name>
    <dbReference type="NCBI Taxonomy" id="34613"/>
    <lineage>
        <taxon>Eukaryota</taxon>
        <taxon>Metazoa</taxon>
        <taxon>Ecdysozoa</taxon>
        <taxon>Arthropoda</taxon>
        <taxon>Chelicerata</taxon>
        <taxon>Arachnida</taxon>
        <taxon>Acari</taxon>
        <taxon>Parasitiformes</taxon>
        <taxon>Ixodida</taxon>
        <taxon>Ixodoidea</taxon>
        <taxon>Ixodidae</taxon>
        <taxon>Ixodinae</taxon>
        <taxon>Ixodes</taxon>
    </lineage>
</organism>
<dbReference type="PANTHER" id="PTHR46927:SF3">
    <property type="entry name" value="THAP-TYPE DOMAIN-CONTAINING PROTEIN"/>
    <property type="match status" value="1"/>
</dbReference>
<reference evidence="8" key="1">
    <citation type="submission" date="2012-12" db="EMBL/GenBank/DDBJ databases">
        <title>Identification and characterization of a phenylalanine ammonia-lyase gene family in Isatis indigotica Fort.</title>
        <authorList>
            <person name="Liu Q."/>
            <person name="Chen J."/>
            <person name="Zhou X."/>
            <person name="Di P."/>
            <person name="Xiao Y."/>
            <person name="Xuan H."/>
            <person name="Zhang L."/>
            <person name="Chen W."/>
        </authorList>
    </citation>
    <scope>NUCLEOTIDE SEQUENCE</scope>
    <source>
        <tissue evidence="8">Salivary gland</tissue>
    </source>
</reference>
<dbReference type="GO" id="GO:0008270">
    <property type="term" value="F:zinc ion binding"/>
    <property type="evidence" value="ECO:0007669"/>
    <property type="project" value="UniProtKB-KW"/>
</dbReference>
<evidence type="ECO:0000313" key="8">
    <source>
        <dbReference type="EMBL" id="JAA70092.1"/>
    </source>
</evidence>
<dbReference type="EMBL" id="GADI01003716">
    <property type="protein sequence ID" value="JAA70092.1"/>
    <property type="molecule type" value="mRNA"/>
</dbReference>
<evidence type="ECO:0000256" key="2">
    <source>
        <dbReference type="ARBA" id="ARBA00022771"/>
    </source>
</evidence>
<feature type="domain" description="THAP-type" evidence="7">
    <location>
        <begin position="1"/>
        <end position="82"/>
    </location>
</feature>
<keyword evidence="1" id="KW-0479">Metal-binding</keyword>
<evidence type="ECO:0000256" key="6">
    <source>
        <dbReference type="SAM" id="MobiDB-lite"/>
    </source>
</evidence>
<keyword evidence="2 5" id="KW-0863">Zinc-finger</keyword>
<protein>
    <recommendedName>
        <fullName evidence="7">THAP-type domain-containing protein</fullName>
    </recommendedName>
</protein>
<dbReference type="InterPro" id="IPR052224">
    <property type="entry name" value="THAP_domain_protein"/>
</dbReference>
<dbReference type="SMART" id="SM00980">
    <property type="entry name" value="THAP"/>
    <property type="match status" value="1"/>
</dbReference>
<evidence type="ECO:0000259" key="7">
    <source>
        <dbReference type="PROSITE" id="PS50950"/>
    </source>
</evidence>
<accession>A0A0K8RG12</accession>
<dbReference type="SUPFAM" id="SSF57716">
    <property type="entry name" value="Glucocorticoid receptor-like (DNA-binding domain)"/>
    <property type="match status" value="1"/>
</dbReference>
<dbReference type="Pfam" id="PF05485">
    <property type="entry name" value="THAP"/>
    <property type="match status" value="1"/>
</dbReference>
<dbReference type="PROSITE" id="PS50950">
    <property type="entry name" value="ZF_THAP"/>
    <property type="match status" value="1"/>
</dbReference>
<dbReference type="AlphaFoldDB" id="A0A0K8RG12"/>
<dbReference type="Gene3D" id="6.20.210.20">
    <property type="entry name" value="THAP domain"/>
    <property type="match status" value="1"/>
</dbReference>